<feature type="region of interest" description="Disordered" evidence="1">
    <location>
        <begin position="61"/>
        <end position="151"/>
    </location>
</feature>
<dbReference type="EMBL" id="MN577569">
    <property type="protein sequence ID" value="QGT50481.1"/>
    <property type="molecule type" value="Genomic_DNA"/>
</dbReference>
<evidence type="ECO:0000256" key="1">
    <source>
        <dbReference type="SAM" id="MobiDB-lite"/>
    </source>
</evidence>
<feature type="compositionally biased region" description="Basic and acidic residues" evidence="1">
    <location>
        <begin position="91"/>
        <end position="100"/>
    </location>
</feature>
<feature type="compositionally biased region" description="Low complexity" evidence="1">
    <location>
        <begin position="78"/>
        <end position="88"/>
    </location>
</feature>
<gene>
    <name evidence="2" type="ORF">Helico5904_1530</name>
</gene>
<feature type="compositionally biased region" description="Basic and acidic residues" evidence="1">
    <location>
        <begin position="128"/>
        <end position="151"/>
    </location>
</feature>
<dbReference type="AlphaFoldDB" id="A0A650EMG0"/>
<protein>
    <submittedName>
        <fullName evidence="2">Uncharacterized protein</fullName>
    </submittedName>
</protein>
<sequence>MTLRADNMITDFETIARIELNLKPNQTLMIDHKRGVLLGIMEISESGKIKRLPIPQELIGKSESDVMGGGSQSNYEKSTSSFGGSSTTIYHKKEPLKETSKNTPKAPTQVSPSEEKIKMSGKPQTPKTNEKGVEDTKQGVKKREGEREWDKSKIIYEQKNETLEILR</sequence>
<feature type="compositionally biased region" description="Polar residues" evidence="1">
    <location>
        <begin position="101"/>
        <end position="112"/>
    </location>
</feature>
<reference evidence="2" key="1">
    <citation type="journal article" date="2020" name="J. ISSAAS">
        <title>Lactobacilli and other gastrointestinal microbiota of Peromyscus leucopus, reservoir host for agents of Lyme disease and other zoonoses in North America.</title>
        <authorList>
            <person name="Milovic A."/>
            <person name="Bassam K."/>
            <person name="Shao H."/>
            <person name="Chatzistamou I."/>
            <person name="Tufts D.M."/>
            <person name="Diuk-Wasser M."/>
            <person name="Barbour A.G."/>
        </authorList>
    </citation>
    <scope>NUCLEOTIDE SEQUENCE</scope>
    <source>
        <strain evidence="2">LL4</strain>
    </source>
</reference>
<organism evidence="2">
    <name type="scientific">uncultured Helicobacter sp</name>
    <dbReference type="NCBI Taxonomy" id="175537"/>
    <lineage>
        <taxon>Bacteria</taxon>
        <taxon>Pseudomonadati</taxon>
        <taxon>Campylobacterota</taxon>
        <taxon>Epsilonproteobacteria</taxon>
        <taxon>Campylobacterales</taxon>
        <taxon>Helicobacteraceae</taxon>
        <taxon>Helicobacter</taxon>
        <taxon>environmental samples</taxon>
    </lineage>
</organism>
<accession>A0A650EMG0</accession>
<proteinExistence type="predicted"/>
<name>A0A650EMG0_9HELI</name>
<evidence type="ECO:0000313" key="2">
    <source>
        <dbReference type="EMBL" id="QGT50481.1"/>
    </source>
</evidence>